<dbReference type="AlphaFoldDB" id="C0ED86"/>
<evidence type="ECO:0000313" key="2">
    <source>
        <dbReference type="EMBL" id="EEG30599.1"/>
    </source>
</evidence>
<dbReference type="EMBL" id="ACEC01000060">
    <property type="protein sequence ID" value="EEG30599.1"/>
    <property type="molecule type" value="Genomic_DNA"/>
</dbReference>
<comment type="caution">
    <text evidence="2">The sequence shown here is derived from an EMBL/GenBank/DDBJ whole genome shotgun (WGS) entry which is preliminary data.</text>
</comment>
<sequence length="174" mass="20199">MNWWYLKQKQVYGPFTEQQMKELYWDGTVTLLTKTCQDGANGWKSFSQSSLAQELLSSPLTQKDNIFAWLFVVELCLNACNILFLHIIVPLTTMPSAILYAAVLFAIDALIGYWDIKRLGQKGRLFPKKYLWFCILPVVYLFVRASAIRKYYSIAVIALIIYLIPMVYQVIFVF</sequence>
<proteinExistence type="predicted"/>
<dbReference type="HOGENOM" id="CLU_1537420_0_0_9"/>
<evidence type="ECO:0000313" key="3">
    <source>
        <dbReference type="Proteomes" id="UP000003340"/>
    </source>
</evidence>
<accession>C0ED86</accession>
<reference evidence="2 3" key="1">
    <citation type="submission" date="2009-01" db="EMBL/GenBank/DDBJ databases">
        <authorList>
            <person name="Fulton L."/>
            <person name="Clifton S."/>
            <person name="Fulton B."/>
            <person name="Xu J."/>
            <person name="Minx P."/>
            <person name="Pepin K.H."/>
            <person name="Johnson M."/>
            <person name="Bhonagiri V."/>
            <person name="Nash W.E."/>
            <person name="Mardis E.R."/>
            <person name="Wilson R.K."/>
        </authorList>
    </citation>
    <scope>NUCLEOTIDE SEQUENCE [LARGE SCALE GENOMIC DNA]</scope>
    <source>
        <strain evidence="2 3">DSM 5476</strain>
    </source>
</reference>
<reference evidence="2 3" key="2">
    <citation type="submission" date="2009-02" db="EMBL/GenBank/DDBJ databases">
        <title>Draft genome sequence of Clostridium methylpentosum (DSM 5476).</title>
        <authorList>
            <person name="Sudarsanam P."/>
            <person name="Ley R."/>
            <person name="Guruge J."/>
            <person name="Turnbaugh P.J."/>
            <person name="Mahowald M."/>
            <person name="Liep D."/>
            <person name="Gordon J."/>
        </authorList>
    </citation>
    <scope>NUCLEOTIDE SEQUENCE [LARGE SCALE GENOMIC DNA]</scope>
    <source>
        <strain evidence="2 3">DSM 5476</strain>
    </source>
</reference>
<evidence type="ECO:0000259" key="1">
    <source>
        <dbReference type="Pfam" id="PF14237"/>
    </source>
</evidence>
<dbReference type="InterPro" id="IPR025640">
    <property type="entry name" value="GYF_2"/>
</dbReference>
<protein>
    <recommendedName>
        <fullName evidence="1">GYF domain-containing protein</fullName>
    </recommendedName>
</protein>
<dbReference type="Pfam" id="PF14237">
    <property type="entry name" value="GYF_2"/>
    <property type="match status" value="1"/>
</dbReference>
<dbReference type="Proteomes" id="UP000003340">
    <property type="component" value="Unassembled WGS sequence"/>
</dbReference>
<dbReference type="STRING" id="537013.CLOSTMETH_01812"/>
<feature type="domain" description="GYF" evidence="1">
    <location>
        <begin position="3"/>
        <end position="48"/>
    </location>
</feature>
<name>C0ED86_9FIRM</name>
<keyword evidence="3" id="KW-1185">Reference proteome</keyword>
<gene>
    <name evidence="2" type="ORF">CLOSTMETH_01812</name>
</gene>
<organism evidence="2 3">
    <name type="scientific">[Clostridium] methylpentosum DSM 5476</name>
    <dbReference type="NCBI Taxonomy" id="537013"/>
    <lineage>
        <taxon>Bacteria</taxon>
        <taxon>Bacillati</taxon>
        <taxon>Bacillota</taxon>
        <taxon>Clostridia</taxon>
        <taxon>Eubacteriales</taxon>
        <taxon>Oscillospiraceae</taxon>
        <taxon>Oscillospiraceae incertae sedis</taxon>
    </lineage>
</organism>